<reference evidence="2 3" key="1">
    <citation type="submission" date="2024-01" db="EMBL/GenBank/DDBJ databases">
        <title>The genome of the rayed Mediterranean limpet Patella caerulea (Linnaeus, 1758).</title>
        <authorList>
            <person name="Anh-Thu Weber A."/>
            <person name="Halstead-Nussloch G."/>
        </authorList>
    </citation>
    <scope>NUCLEOTIDE SEQUENCE [LARGE SCALE GENOMIC DNA]</scope>
    <source>
        <strain evidence="2">AATW-2023a</strain>
        <tissue evidence="2">Whole specimen</tissue>
    </source>
</reference>
<dbReference type="AlphaFoldDB" id="A0AAN8K976"/>
<name>A0AAN8K976_PATCE</name>
<feature type="compositionally biased region" description="Basic and acidic residues" evidence="1">
    <location>
        <begin position="153"/>
        <end position="163"/>
    </location>
</feature>
<sequence length="214" mass="23774">MSKPNNYNKRVWDDMKKAMANRRKGRAVGTKAEESDLTITVQRLSENVEGKCQKYQRMCLLTMVKINGDVILDSIRDACIKGFDIPAEKYSSDIMAGKRGPSLSDISQIKNINFFISVFITKRLEADTDDISSCRPTSSRRSANNMPSTSSSRDIDQIGDHNSNRRSACPDSTVLYSIPAESHSHSSKSDGPSQYQVSVSLSSMLKLGKLIKPE</sequence>
<keyword evidence="3" id="KW-1185">Reference proteome</keyword>
<dbReference type="EMBL" id="JAZGQO010000002">
    <property type="protein sequence ID" value="KAK6191022.1"/>
    <property type="molecule type" value="Genomic_DNA"/>
</dbReference>
<dbReference type="Proteomes" id="UP001347796">
    <property type="component" value="Unassembled WGS sequence"/>
</dbReference>
<feature type="region of interest" description="Disordered" evidence="1">
    <location>
        <begin position="130"/>
        <end position="170"/>
    </location>
</feature>
<evidence type="ECO:0000313" key="3">
    <source>
        <dbReference type="Proteomes" id="UP001347796"/>
    </source>
</evidence>
<organism evidence="2 3">
    <name type="scientific">Patella caerulea</name>
    <name type="common">Rayed Mediterranean limpet</name>
    <dbReference type="NCBI Taxonomy" id="87958"/>
    <lineage>
        <taxon>Eukaryota</taxon>
        <taxon>Metazoa</taxon>
        <taxon>Spiralia</taxon>
        <taxon>Lophotrochozoa</taxon>
        <taxon>Mollusca</taxon>
        <taxon>Gastropoda</taxon>
        <taxon>Patellogastropoda</taxon>
        <taxon>Patelloidea</taxon>
        <taxon>Patellidae</taxon>
        <taxon>Patella</taxon>
    </lineage>
</organism>
<accession>A0AAN8K976</accession>
<proteinExistence type="predicted"/>
<gene>
    <name evidence="2" type="ORF">SNE40_002772</name>
</gene>
<evidence type="ECO:0000256" key="1">
    <source>
        <dbReference type="SAM" id="MobiDB-lite"/>
    </source>
</evidence>
<comment type="caution">
    <text evidence="2">The sequence shown here is derived from an EMBL/GenBank/DDBJ whole genome shotgun (WGS) entry which is preliminary data.</text>
</comment>
<evidence type="ECO:0000313" key="2">
    <source>
        <dbReference type="EMBL" id="KAK6191022.1"/>
    </source>
</evidence>
<feature type="compositionally biased region" description="Polar residues" evidence="1">
    <location>
        <begin position="134"/>
        <end position="152"/>
    </location>
</feature>
<protein>
    <submittedName>
        <fullName evidence="2">Uncharacterized protein</fullName>
    </submittedName>
</protein>